<evidence type="ECO:0000256" key="1">
    <source>
        <dbReference type="SAM" id="MobiDB-lite"/>
    </source>
</evidence>
<evidence type="ECO:0000313" key="2">
    <source>
        <dbReference type="EMBL" id="OIW22308.1"/>
    </source>
</evidence>
<name>A0A1J7IZK0_9PEZI</name>
<feature type="region of interest" description="Disordered" evidence="1">
    <location>
        <begin position="136"/>
        <end position="161"/>
    </location>
</feature>
<gene>
    <name evidence="2" type="ORF">CONLIGDRAFT_278283</name>
</gene>
<dbReference type="EMBL" id="KV875122">
    <property type="protein sequence ID" value="OIW22308.1"/>
    <property type="molecule type" value="Genomic_DNA"/>
</dbReference>
<organism evidence="2 3">
    <name type="scientific">Coniochaeta ligniaria NRRL 30616</name>
    <dbReference type="NCBI Taxonomy" id="1408157"/>
    <lineage>
        <taxon>Eukaryota</taxon>
        <taxon>Fungi</taxon>
        <taxon>Dikarya</taxon>
        <taxon>Ascomycota</taxon>
        <taxon>Pezizomycotina</taxon>
        <taxon>Sordariomycetes</taxon>
        <taxon>Sordariomycetidae</taxon>
        <taxon>Coniochaetales</taxon>
        <taxon>Coniochaetaceae</taxon>
        <taxon>Coniochaeta</taxon>
    </lineage>
</organism>
<dbReference type="InParanoid" id="A0A1J7IZK0"/>
<keyword evidence="3" id="KW-1185">Reference proteome</keyword>
<dbReference type="Proteomes" id="UP000182658">
    <property type="component" value="Unassembled WGS sequence"/>
</dbReference>
<reference evidence="2 3" key="1">
    <citation type="submission" date="2016-10" db="EMBL/GenBank/DDBJ databases">
        <title>Draft genome sequence of Coniochaeta ligniaria NRRL30616, a lignocellulolytic fungus for bioabatement of inhibitors in plant biomass hydrolysates.</title>
        <authorList>
            <consortium name="DOE Joint Genome Institute"/>
            <person name="Jimenez D.J."/>
            <person name="Hector R.E."/>
            <person name="Riley R."/>
            <person name="Sun H."/>
            <person name="Grigoriev I.V."/>
            <person name="Van Elsas J.D."/>
            <person name="Nichols N.N."/>
        </authorList>
    </citation>
    <scope>NUCLEOTIDE SEQUENCE [LARGE SCALE GENOMIC DNA]</scope>
    <source>
        <strain evidence="2 3">NRRL 30616</strain>
    </source>
</reference>
<evidence type="ECO:0000313" key="3">
    <source>
        <dbReference type="Proteomes" id="UP000182658"/>
    </source>
</evidence>
<dbReference type="AlphaFoldDB" id="A0A1J7IZK0"/>
<accession>A0A1J7IZK0</accession>
<protein>
    <submittedName>
        <fullName evidence="2">Uncharacterized protein</fullName>
    </submittedName>
</protein>
<proteinExistence type="predicted"/>
<sequence>MASPEPVICFARRLYHTSSCRRCITTGLSASPHLAFSQQEIRLKQVLQSSYICTSPHLPICPGHCLEVTSRVIKIGDSGQGVNHLWLEATGRELWPTRYADTQVTILVSQVLHLCPVGRLLISRAIRKHQHLRTNVSSRHRLHRPVESRGKGQTKINACGR</sequence>